<sequence>MPRTPSPKKAPAAAPSNDTASPKKKAVQNPGLRKRQAAWRNQLQLWSIDPKFKHPPGTKTVATKAAKDDYHLNDEELQTLPYEKRSSGSWKPMILYAHNDLFNLARDKSIALETPLVIGDLKYLAMPGPAGTASVAQNLRPPTTPQWLKDERNPQPPPLKDTRYTPITAGDKPDPDLGTICWLPSDIPELISVGDACWLYCIQPSDIQDLAAASPWIHTETAARRAVQLHGGFYAHYDRVSKCREQEEQRLDEKYAGLHVVNNKRSDFEFSAHVKAYQANIDHDWEMMHEVPGERDKLKRVAVLFPLYYEDQGDYGSDWQWMPHWGSF</sequence>
<keyword evidence="3" id="KW-1185">Reference proteome</keyword>
<dbReference type="EMBL" id="JACAZE010000006">
    <property type="protein sequence ID" value="KAF7313394.1"/>
    <property type="molecule type" value="Genomic_DNA"/>
</dbReference>
<evidence type="ECO:0000313" key="3">
    <source>
        <dbReference type="Proteomes" id="UP000613580"/>
    </source>
</evidence>
<proteinExistence type="predicted"/>
<feature type="compositionally biased region" description="Basic residues" evidence="1">
    <location>
        <begin position="22"/>
        <end position="34"/>
    </location>
</feature>
<evidence type="ECO:0000256" key="1">
    <source>
        <dbReference type="SAM" id="MobiDB-lite"/>
    </source>
</evidence>
<gene>
    <name evidence="2" type="ORF">HMN09_00495200</name>
</gene>
<dbReference type="CDD" id="cd21075">
    <property type="entry name" value="DBD_XPA-like"/>
    <property type="match status" value="1"/>
</dbReference>
<feature type="region of interest" description="Disordered" evidence="1">
    <location>
        <begin position="134"/>
        <end position="170"/>
    </location>
</feature>
<name>A0A8H6WC87_MYCCL</name>
<dbReference type="Proteomes" id="UP000613580">
    <property type="component" value="Unassembled WGS sequence"/>
</dbReference>
<feature type="compositionally biased region" description="Low complexity" evidence="1">
    <location>
        <begin position="7"/>
        <end position="16"/>
    </location>
</feature>
<dbReference type="OrthoDB" id="3004196at2759"/>
<reference evidence="2" key="1">
    <citation type="submission" date="2020-05" db="EMBL/GenBank/DDBJ databases">
        <title>Mycena genomes resolve the evolution of fungal bioluminescence.</title>
        <authorList>
            <person name="Tsai I.J."/>
        </authorList>
    </citation>
    <scope>NUCLEOTIDE SEQUENCE</scope>
    <source>
        <strain evidence="2">110903Hualien_Pintung</strain>
    </source>
</reference>
<accession>A0A8H6WC87</accession>
<feature type="region of interest" description="Disordered" evidence="1">
    <location>
        <begin position="1"/>
        <end position="34"/>
    </location>
</feature>
<protein>
    <submittedName>
        <fullName evidence="2">Uncharacterized protein</fullName>
    </submittedName>
</protein>
<dbReference type="AlphaFoldDB" id="A0A8H6WC87"/>
<evidence type="ECO:0000313" key="2">
    <source>
        <dbReference type="EMBL" id="KAF7313394.1"/>
    </source>
</evidence>
<comment type="caution">
    <text evidence="2">The sequence shown here is derived from an EMBL/GenBank/DDBJ whole genome shotgun (WGS) entry which is preliminary data.</text>
</comment>
<organism evidence="2 3">
    <name type="scientific">Mycena chlorophos</name>
    <name type="common">Agaric fungus</name>
    <name type="synonym">Agaricus chlorophos</name>
    <dbReference type="NCBI Taxonomy" id="658473"/>
    <lineage>
        <taxon>Eukaryota</taxon>
        <taxon>Fungi</taxon>
        <taxon>Dikarya</taxon>
        <taxon>Basidiomycota</taxon>
        <taxon>Agaricomycotina</taxon>
        <taxon>Agaricomycetes</taxon>
        <taxon>Agaricomycetidae</taxon>
        <taxon>Agaricales</taxon>
        <taxon>Marasmiineae</taxon>
        <taxon>Mycenaceae</taxon>
        <taxon>Mycena</taxon>
    </lineage>
</organism>